<dbReference type="Gene3D" id="1.25.40.10">
    <property type="entry name" value="Tetratricopeptide repeat domain"/>
    <property type="match status" value="4"/>
</dbReference>
<dbReference type="FunFam" id="1.25.40.10:FF:000470">
    <property type="entry name" value="Pentatricopeptide repeat-containing protein At5g66520"/>
    <property type="match status" value="1"/>
</dbReference>
<dbReference type="InterPro" id="IPR002885">
    <property type="entry name" value="PPR_rpt"/>
</dbReference>
<reference evidence="4 5" key="1">
    <citation type="journal article" date="2020" name="Nat. Food">
        <title>A phased Vanilla planifolia genome enables genetic improvement of flavour and production.</title>
        <authorList>
            <person name="Hasing T."/>
            <person name="Tang H."/>
            <person name="Brym M."/>
            <person name="Khazi F."/>
            <person name="Huang T."/>
            <person name="Chambers A.H."/>
        </authorList>
    </citation>
    <scope>NUCLEOTIDE SEQUENCE [LARGE SCALE GENOMIC DNA]</scope>
    <source>
        <tissue evidence="4">Leaf</tissue>
    </source>
</reference>
<dbReference type="Pfam" id="PF01535">
    <property type="entry name" value="PPR"/>
    <property type="match status" value="5"/>
</dbReference>
<protein>
    <recommendedName>
        <fullName evidence="3">DYW domain-containing protein</fullName>
    </recommendedName>
</protein>
<evidence type="ECO:0000256" key="1">
    <source>
        <dbReference type="ARBA" id="ARBA00022737"/>
    </source>
</evidence>
<dbReference type="NCBIfam" id="TIGR00756">
    <property type="entry name" value="PPR"/>
    <property type="match status" value="6"/>
</dbReference>
<dbReference type="InterPro" id="IPR046960">
    <property type="entry name" value="PPR_At4g14850-like_plant"/>
</dbReference>
<dbReference type="OrthoDB" id="185373at2759"/>
<gene>
    <name evidence="4" type="ORF">HPP92_016361</name>
</gene>
<keyword evidence="1" id="KW-0677">Repeat</keyword>
<dbReference type="InterPro" id="IPR011990">
    <property type="entry name" value="TPR-like_helical_dom_sf"/>
</dbReference>
<dbReference type="InterPro" id="IPR046849">
    <property type="entry name" value="E2_motif"/>
</dbReference>
<feature type="repeat" description="PPR" evidence="2">
    <location>
        <begin position="209"/>
        <end position="243"/>
    </location>
</feature>
<comment type="caution">
    <text evidence="4">The sequence shown here is derived from an EMBL/GenBank/DDBJ whole genome shotgun (WGS) entry which is preliminary data.</text>
</comment>
<feature type="domain" description="DYW" evidence="3">
    <location>
        <begin position="587"/>
        <end position="678"/>
    </location>
</feature>
<dbReference type="Pfam" id="PF14432">
    <property type="entry name" value="DYW_deaminase"/>
    <property type="match status" value="1"/>
</dbReference>
<dbReference type="PROSITE" id="PS51375">
    <property type="entry name" value="PPR"/>
    <property type="match status" value="5"/>
</dbReference>
<sequence length="678" mass="75864">MLDALPRNVPPTPLACLSLLQSCASFVHFLQIHCQILRHHLAADPFIASKLLEFSAASPHGSLAYARKLFDCIPQPNVFSWNTLIRGHASSPNPSAALRIFHSMLFAGIAPNSYTFPFALKACARLLALREGKQLHGFMCKFGADMDVFSVNGLISMYCACRQVELGQQVFDSSLVRDVASWTSMLSGYVECQLLDRAWSFFCEMPERGVVSWNAMINGYVKFGDVEAARKLFEMMPERNAESWNTLIAGFAKCGHLDMASKLFEEMPCRNGVTWSAMISAYAQWGQPSDALVLFEEMKCQGVWPNYAAIVSVLSACSQLGALDRGKKVHSYIERNKMKMDSVIGTALIDMYSKCGSIEKALETFSSLVQKDVFSWSAIIGGLAVNGHGAKALEFFRLMEEDGVWPNEVTFLAVLCACSHAGLVDLAKHFFHSMSTIYRIQPQIEHCGCMVDVLSRAGHLHEAVALVESIPGKGNPELWVTLLGASWIHGDIKIAEAAGHRLMEIKPDDGGVYVILSNIYAMKGMWDKAKESRMLMKSKGLKKEPSWCLIEIHGVVHEFYVGDLSHPETSQIYKKLNEIFVRIRLAGYGSNTRPVLFDIEEEEKEHVVAHHSEKLAVAYGLICMGEKEIRVVKNIRICRDCHTFMKQVSTVYERKIILRDRNVFHYFNEGSCSCGDYW</sequence>
<dbReference type="PANTHER" id="PTHR47926:SF436">
    <property type="entry name" value="PENTATRICOPEPTIDE REPEAT-CONTAINING PROTEIN ELI1, CHLOROPLASTIC-LIKE ISOFORM X2"/>
    <property type="match status" value="1"/>
</dbReference>
<organism evidence="4 5">
    <name type="scientific">Vanilla planifolia</name>
    <name type="common">Vanilla</name>
    <dbReference type="NCBI Taxonomy" id="51239"/>
    <lineage>
        <taxon>Eukaryota</taxon>
        <taxon>Viridiplantae</taxon>
        <taxon>Streptophyta</taxon>
        <taxon>Embryophyta</taxon>
        <taxon>Tracheophyta</taxon>
        <taxon>Spermatophyta</taxon>
        <taxon>Magnoliopsida</taxon>
        <taxon>Liliopsida</taxon>
        <taxon>Asparagales</taxon>
        <taxon>Orchidaceae</taxon>
        <taxon>Vanilloideae</taxon>
        <taxon>Vanilleae</taxon>
        <taxon>Vanilla</taxon>
    </lineage>
</organism>
<evidence type="ECO:0000256" key="2">
    <source>
        <dbReference type="PROSITE-ProRule" id="PRU00708"/>
    </source>
</evidence>
<feature type="repeat" description="PPR" evidence="2">
    <location>
        <begin position="77"/>
        <end position="111"/>
    </location>
</feature>
<evidence type="ECO:0000259" key="3">
    <source>
        <dbReference type="Pfam" id="PF14432"/>
    </source>
</evidence>
<dbReference type="PROSITE" id="PS51257">
    <property type="entry name" value="PROKAR_LIPOPROTEIN"/>
    <property type="match status" value="1"/>
</dbReference>
<dbReference type="SUPFAM" id="SSF48452">
    <property type="entry name" value="TPR-like"/>
    <property type="match status" value="1"/>
</dbReference>
<feature type="repeat" description="PPR" evidence="2">
    <location>
        <begin position="178"/>
        <end position="208"/>
    </location>
</feature>
<evidence type="ECO:0000313" key="4">
    <source>
        <dbReference type="EMBL" id="KAG0471815.1"/>
    </source>
</evidence>
<dbReference type="Pfam" id="PF20431">
    <property type="entry name" value="E_motif"/>
    <property type="match status" value="1"/>
</dbReference>
<dbReference type="GO" id="GO:0008270">
    <property type="term" value="F:zinc ion binding"/>
    <property type="evidence" value="ECO:0007669"/>
    <property type="project" value="InterPro"/>
</dbReference>
<feature type="repeat" description="PPR" evidence="2">
    <location>
        <begin position="372"/>
        <end position="406"/>
    </location>
</feature>
<dbReference type="EMBL" id="JADCNM010000008">
    <property type="protein sequence ID" value="KAG0471815.1"/>
    <property type="molecule type" value="Genomic_DNA"/>
</dbReference>
<accession>A0A835QEN6</accession>
<dbReference type="PANTHER" id="PTHR47926">
    <property type="entry name" value="PENTATRICOPEPTIDE REPEAT-CONTAINING PROTEIN"/>
    <property type="match status" value="1"/>
</dbReference>
<dbReference type="Pfam" id="PF20430">
    <property type="entry name" value="Eplus_motif"/>
    <property type="match status" value="1"/>
</dbReference>
<name>A0A835QEN6_VANPL</name>
<dbReference type="GO" id="GO:0009451">
    <property type="term" value="P:RNA modification"/>
    <property type="evidence" value="ECO:0007669"/>
    <property type="project" value="InterPro"/>
</dbReference>
<dbReference type="InterPro" id="IPR032867">
    <property type="entry name" value="DYW_dom"/>
</dbReference>
<feature type="repeat" description="PPR" evidence="2">
    <location>
        <begin position="271"/>
        <end position="305"/>
    </location>
</feature>
<dbReference type="GO" id="GO:0003723">
    <property type="term" value="F:RNA binding"/>
    <property type="evidence" value="ECO:0007669"/>
    <property type="project" value="InterPro"/>
</dbReference>
<dbReference type="Pfam" id="PF13041">
    <property type="entry name" value="PPR_2"/>
    <property type="match status" value="2"/>
</dbReference>
<dbReference type="Proteomes" id="UP000639772">
    <property type="component" value="Unassembled WGS sequence"/>
</dbReference>
<dbReference type="AlphaFoldDB" id="A0A835QEN6"/>
<proteinExistence type="predicted"/>
<dbReference type="InterPro" id="IPR046848">
    <property type="entry name" value="E_motif"/>
</dbReference>
<dbReference type="FunFam" id="1.25.40.10:FF:000090">
    <property type="entry name" value="Pentatricopeptide repeat-containing protein, chloroplastic"/>
    <property type="match status" value="1"/>
</dbReference>
<evidence type="ECO:0000313" key="5">
    <source>
        <dbReference type="Proteomes" id="UP000639772"/>
    </source>
</evidence>
<dbReference type="FunFam" id="1.25.40.10:FF:000348">
    <property type="entry name" value="Pentatricopeptide repeat-containing protein chloroplastic"/>
    <property type="match status" value="1"/>
</dbReference>